<evidence type="ECO:0000313" key="3">
    <source>
        <dbReference type="EMBL" id="GAA0246318.1"/>
    </source>
</evidence>
<evidence type="ECO:0000259" key="2">
    <source>
        <dbReference type="SMART" id="SM00903"/>
    </source>
</evidence>
<dbReference type="PANTHER" id="PTHR30466:SF1">
    <property type="entry name" value="FMN REDUCTASE (NADH) RUTF"/>
    <property type="match status" value="1"/>
</dbReference>
<reference evidence="4" key="1">
    <citation type="journal article" date="2019" name="Int. J. Syst. Evol. Microbiol.">
        <title>The Global Catalogue of Microorganisms (GCM) 10K type strain sequencing project: providing services to taxonomists for standard genome sequencing and annotation.</title>
        <authorList>
            <consortium name="The Broad Institute Genomics Platform"/>
            <consortium name="The Broad Institute Genome Sequencing Center for Infectious Disease"/>
            <person name="Wu L."/>
            <person name="Ma J."/>
        </authorList>
    </citation>
    <scope>NUCLEOTIDE SEQUENCE [LARGE SCALE GENOMIC DNA]</scope>
    <source>
        <strain evidence="4">JCM 3380</strain>
    </source>
</reference>
<keyword evidence="1" id="KW-0560">Oxidoreductase</keyword>
<evidence type="ECO:0000313" key="4">
    <source>
        <dbReference type="Proteomes" id="UP001500416"/>
    </source>
</evidence>
<dbReference type="Proteomes" id="UP001500416">
    <property type="component" value="Unassembled WGS sequence"/>
</dbReference>
<proteinExistence type="predicted"/>
<dbReference type="SMART" id="SM00903">
    <property type="entry name" value="Flavin_Reduct"/>
    <property type="match status" value="1"/>
</dbReference>
<evidence type="ECO:0000256" key="1">
    <source>
        <dbReference type="ARBA" id="ARBA00023002"/>
    </source>
</evidence>
<sequence length="191" mass="20210">MSAGQPERHQGGDPVAVLHTAADKEAAKRELRDVMARFATGITVLTAHGADAHGMTANSFTSVSLDPPMVLCCVARTARMHQTILDARAFGVSVLGGEQEGLARYFATRGRPTGMAQFDQVDWFPGRHTGVPLLTGSLAWLECDLEAVYDGGDHSIFLGLVREASCGTGQALLFLGGGMHRYDPPSAAKSA</sequence>
<comment type="caution">
    <text evidence="3">The sequence shown here is derived from an EMBL/GenBank/DDBJ whole genome shotgun (WGS) entry which is preliminary data.</text>
</comment>
<protein>
    <submittedName>
        <fullName evidence="3">Flavin reductase family protein</fullName>
    </submittedName>
</protein>
<dbReference type="SUPFAM" id="SSF50475">
    <property type="entry name" value="FMN-binding split barrel"/>
    <property type="match status" value="1"/>
</dbReference>
<dbReference type="InterPro" id="IPR012349">
    <property type="entry name" value="Split_barrel_FMN-bd"/>
</dbReference>
<dbReference type="EMBL" id="BAAABU010000014">
    <property type="protein sequence ID" value="GAA0246318.1"/>
    <property type="molecule type" value="Genomic_DNA"/>
</dbReference>
<accession>A0ABP3DZ30</accession>
<name>A0ABP3DZ30_9PSEU</name>
<dbReference type="Pfam" id="PF01613">
    <property type="entry name" value="Flavin_Reduct"/>
    <property type="match status" value="1"/>
</dbReference>
<keyword evidence="4" id="KW-1185">Reference proteome</keyword>
<dbReference type="Gene3D" id="2.30.110.10">
    <property type="entry name" value="Electron Transport, Fmn-binding Protein, Chain A"/>
    <property type="match status" value="1"/>
</dbReference>
<gene>
    <name evidence="3" type="ORF">GCM10010492_52250</name>
</gene>
<dbReference type="PANTHER" id="PTHR30466">
    <property type="entry name" value="FLAVIN REDUCTASE"/>
    <property type="match status" value="1"/>
</dbReference>
<feature type="domain" description="Flavin reductase like" evidence="2">
    <location>
        <begin position="35"/>
        <end position="181"/>
    </location>
</feature>
<dbReference type="InterPro" id="IPR002563">
    <property type="entry name" value="Flavin_Rdtase-like_dom"/>
</dbReference>
<organism evidence="3 4">
    <name type="scientific">Saccharothrix mutabilis subsp. mutabilis</name>
    <dbReference type="NCBI Taxonomy" id="66855"/>
    <lineage>
        <taxon>Bacteria</taxon>
        <taxon>Bacillati</taxon>
        <taxon>Actinomycetota</taxon>
        <taxon>Actinomycetes</taxon>
        <taxon>Pseudonocardiales</taxon>
        <taxon>Pseudonocardiaceae</taxon>
        <taxon>Saccharothrix</taxon>
    </lineage>
</organism>
<dbReference type="InterPro" id="IPR050268">
    <property type="entry name" value="NADH-dep_flavin_reductase"/>
</dbReference>